<organism evidence="4 5">
    <name type="scientific">Aspergillus oryzae</name>
    <name type="common">Yellow koji mold</name>
    <dbReference type="NCBI Taxonomy" id="5062"/>
    <lineage>
        <taxon>Eukaryota</taxon>
        <taxon>Fungi</taxon>
        <taxon>Dikarya</taxon>
        <taxon>Ascomycota</taxon>
        <taxon>Pezizomycotina</taxon>
        <taxon>Eurotiomycetes</taxon>
        <taxon>Eurotiomycetidae</taxon>
        <taxon>Eurotiales</taxon>
        <taxon>Aspergillaceae</taxon>
        <taxon>Aspergillus</taxon>
        <taxon>Aspergillus subgen. Circumdati</taxon>
    </lineage>
</organism>
<dbReference type="InterPro" id="IPR004046">
    <property type="entry name" value="GST_C"/>
</dbReference>
<protein>
    <submittedName>
        <fullName evidence="4">Unnamed protein product</fullName>
    </submittedName>
</protein>
<dbReference type="Gene3D" id="1.20.1050.10">
    <property type="match status" value="1"/>
</dbReference>
<dbReference type="Proteomes" id="UP001165205">
    <property type="component" value="Unassembled WGS sequence"/>
</dbReference>
<proteinExistence type="inferred from homology"/>
<dbReference type="CDD" id="cd03189">
    <property type="entry name" value="GST_C_GTT1_like"/>
    <property type="match status" value="1"/>
</dbReference>
<dbReference type="AlphaFoldDB" id="A0AAN4YG88"/>
<reference evidence="4" key="1">
    <citation type="submission" date="2023-04" db="EMBL/GenBank/DDBJ databases">
        <title>Aspergillus oryzae NBRC 4228.</title>
        <authorList>
            <person name="Ichikawa N."/>
            <person name="Sato H."/>
            <person name="Tonouchi N."/>
        </authorList>
    </citation>
    <scope>NUCLEOTIDE SEQUENCE</scope>
    <source>
        <strain evidence="4">NBRC 4228</strain>
    </source>
</reference>
<dbReference type="SUPFAM" id="SSF52833">
    <property type="entry name" value="Thioredoxin-like"/>
    <property type="match status" value="1"/>
</dbReference>
<feature type="domain" description="GST C-terminal" evidence="3">
    <location>
        <begin position="93"/>
        <end position="219"/>
    </location>
</feature>
<dbReference type="SFLD" id="SFLDG00358">
    <property type="entry name" value="Main_(cytGST)"/>
    <property type="match status" value="1"/>
</dbReference>
<dbReference type="EMBL" id="BSYA01000058">
    <property type="protein sequence ID" value="GMG29502.1"/>
    <property type="molecule type" value="Genomic_DNA"/>
</dbReference>
<dbReference type="CDD" id="cd03046">
    <property type="entry name" value="GST_N_GTT1_like"/>
    <property type="match status" value="1"/>
</dbReference>
<feature type="domain" description="GST N-terminal" evidence="2">
    <location>
        <begin position="1"/>
        <end position="76"/>
    </location>
</feature>
<evidence type="ECO:0000259" key="3">
    <source>
        <dbReference type="PROSITE" id="PS50405"/>
    </source>
</evidence>
<dbReference type="SFLD" id="SFLDS00019">
    <property type="entry name" value="Glutathione_Transferase_(cytos"/>
    <property type="match status" value="1"/>
</dbReference>
<dbReference type="InterPro" id="IPR036282">
    <property type="entry name" value="Glutathione-S-Trfase_C_sf"/>
</dbReference>
<evidence type="ECO:0000313" key="5">
    <source>
        <dbReference type="Proteomes" id="UP001165205"/>
    </source>
</evidence>
<dbReference type="Gene3D" id="3.40.30.10">
    <property type="entry name" value="Glutaredoxin"/>
    <property type="match status" value="1"/>
</dbReference>
<dbReference type="InterPro" id="IPR040079">
    <property type="entry name" value="Glutathione_S-Trfase"/>
</dbReference>
<dbReference type="Pfam" id="PF13409">
    <property type="entry name" value="GST_N_2"/>
    <property type="match status" value="1"/>
</dbReference>
<evidence type="ECO:0000259" key="2">
    <source>
        <dbReference type="PROSITE" id="PS50404"/>
    </source>
</evidence>
<evidence type="ECO:0000256" key="1">
    <source>
        <dbReference type="ARBA" id="ARBA00007409"/>
    </source>
</evidence>
<dbReference type="InterPro" id="IPR036249">
    <property type="entry name" value="Thioredoxin-like_sf"/>
</dbReference>
<dbReference type="PANTHER" id="PTHR44051">
    <property type="entry name" value="GLUTATHIONE S-TRANSFERASE-RELATED"/>
    <property type="match status" value="1"/>
</dbReference>
<accession>A0AAN4YG88</accession>
<dbReference type="PROSITE" id="PS50404">
    <property type="entry name" value="GST_NTER"/>
    <property type="match status" value="1"/>
</dbReference>
<dbReference type="SUPFAM" id="SSF47616">
    <property type="entry name" value="GST C-terminal domain-like"/>
    <property type="match status" value="1"/>
</dbReference>
<dbReference type="InterPro" id="IPR004045">
    <property type="entry name" value="Glutathione_S-Trfase_N"/>
</dbReference>
<dbReference type="PANTHER" id="PTHR44051:SF9">
    <property type="entry name" value="GLUTATHIONE S-TRANSFERASE 1"/>
    <property type="match status" value="1"/>
</dbReference>
<dbReference type="InterPro" id="IPR010987">
    <property type="entry name" value="Glutathione-S-Trfase_C-like"/>
</dbReference>
<comment type="caution">
    <text evidence="4">The sequence shown here is derived from an EMBL/GenBank/DDBJ whole genome shotgun (WGS) entry which is preliminary data.</text>
</comment>
<comment type="similarity">
    <text evidence="1">Belongs to the GST superfamily.</text>
</comment>
<evidence type="ECO:0000313" key="4">
    <source>
        <dbReference type="EMBL" id="GMG29502.1"/>
    </source>
</evidence>
<name>A0AAN4YG88_ASPOZ</name>
<gene>
    <name evidence="4" type="ORF">Aory04_000575500</name>
</gene>
<dbReference type="PROSITE" id="PS50405">
    <property type="entry name" value="GST_CTER"/>
    <property type="match status" value="1"/>
</dbReference>
<sequence length="223" mass="25417">MTDRIVWLFEELGLTYNLKTFKRTSEMLAPPELKKIHPLGKSPVITIETEQSEKPLVLAESGNITEYLCDHFGGEKLIPKRYPEGKEGAVGGETEEWMRYRYFMHYAEGMKDAPVPFFIKPIPRFVASKVEEAFLSRNIFGNFDFLEERLKTAPGGGPYLCGQQLTAADIMMSFPLIAASLRLPLKEKYPHLAKYVEMIQAEKGYQRAVKKVEEIDGKFQASL</sequence>
<dbReference type="Pfam" id="PF00043">
    <property type="entry name" value="GST_C"/>
    <property type="match status" value="1"/>
</dbReference>